<proteinExistence type="predicted"/>
<evidence type="ECO:0000313" key="5">
    <source>
        <dbReference type="Proteomes" id="UP000307440"/>
    </source>
</evidence>
<reference evidence="4 5" key="1">
    <citation type="journal article" date="2019" name="Nat. Ecol. Evol.">
        <title>Megaphylogeny resolves global patterns of mushroom evolution.</title>
        <authorList>
            <person name="Varga T."/>
            <person name="Krizsan K."/>
            <person name="Foldi C."/>
            <person name="Dima B."/>
            <person name="Sanchez-Garcia M."/>
            <person name="Sanchez-Ramirez S."/>
            <person name="Szollosi G.J."/>
            <person name="Szarkandi J.G."/>
            <person name="Papp V."/>
            <person name="Albert L."/>
            <person name="Andreopoulos W."/>
            <person name="Angelini C."/>
            <person name="Antonin V."/>
            <person name="Barry K.W."/>
            <person name="Bougher N.L."/>
            <person name="Buchanan P."/>
            <person name="Buyck B."/>
            <person name="Bense V."/>
            <person name="Catcheside P."/>
            <person name="Chovatia M."/>
            <person name="Cooper J."/>
            <person name="Damon W."/>
            <person name="Desjardin D."/>
            <person name="Finy P."/>
            <person name="Geml J."/>
            <person name="Haridas S."/>
            <person name="Hughes K."/>
            <person name="Justo A."/>
            <person name="Karasinski D."/>
            <person name="Kautmanova I."/>
            <person name="Kiss B."/>
            <person name="Kocsube S."/>
            <person name="Kotiranta H."/>
            <person name="LaButti K.M."/>
            <person name="Lechner B.E."/>
            <person name="Liimatainen K."/>
            <person name="Lipzen A."/>
            <person name="Lukacs Z."/>
            <person name="Mihaltcheva S."/>
            <person name="Morgado L.N."/>
            <person name="Niskanen T."/>
            <person name="Noordeloos M.E."/>
            <person name="Ohm R.A."/>
            <person name="Ortiz-Santana B."/>
            <person name="Ovrebo C."/>
            <person name="Racz N."/>
            <person name="Riley R."/>
            <person name="Savchenko A."/>
            <person name="Shiryaev A."/>
            <person name="Soop K."/>
            <person name="Spirin V."/>
            <person name="Szebenyi C."/>
            <person name="Tomsovsky M."/>
            <person name="Tulloss R.E."/>
            <person name="Uehling J."/>
            <person name="Grigoriev I.V."/>
            <person name="Vagvolgyi C."/>
            <person name="Papp T."/>
            <person name="Martin F.M."/>
            <person name="Miettinen O."/>
            <person name="Hibbett D.S."/>
            <person name="Nagy L.G."/>
        </authorList>
    </citation>
    <scope>NUCLEOTIDE SEQUENCE [LARGE SCALE GENOMIC DNA]</scope>
    <source>
        <strain evidence="4 5">CBS 121175</strain>
    </source>
</reference>
<dbReference type="EMBL" id="ML210229">
    <property type="protein sequence ID" value="TFK22942.1"/>
    <property type="molecule type" value="Genomic_DNA"/>
</dbReference>
<dbReference type="PANTHER" id="PTHR31005">
    <property type="entry name" value="DUF4139 DOMAIN-CONTAINING PROTEIN"/>
    <property type="match status" value="1"/>
</dbReference>
<gene>
    <name evidence="4" type="ORF">FA15DRAFT_671040</name>
</gene>
<dbReference type="InterPro" id="IPR025554">
    <property type="entry name" value="DUF4140"/>
</dbReference>
<dbReference type="Pfam" id="PF13598">
    <property type="entry name" value="DUF4139"/>
    <property type="match status" value="1"/>
</dbReference>
<accession>A0A5C3KR62</accession>
<dbReference type="InterPro" id="IPR037291">
    <property type="entry name" value="DUF4139"/>
</dbReference>
<dbReference type="NCBIfam" id="TIGR02231">
    <property type="entry name" value="mucoidy inhibitor MuiA family protein"/>
    <property type="match status" value="1"/>
</dbReference>
<dbReference type="STRING" id="230819.A0A5C3KR62"/>
<evidence type="ECO:0000313" key="4">
    <source>
        <dbReference type="EMBL" id="TFK22942.1"/>
    </source>
</evidence>
<dbReference type="InterPro" id="IPR011935">
    <property type="entry name" value="CHP02231"/>
</dbReference>
<dbReference type="AlphaFoldDB" id="A0A5C3KR62"/>
<feature type="domain" description="DUF4140" evidence="3">
    <location>
        <begin position="33"/>
        <end position="129"/>
    </location>
</feature>
<feature type="domain" description="DUF4139" evidence="2">
    <location>
        <begin position="208"/>
        <end position="518"/>
    </location>
</feature>
<dbReference type="PANTHER" id="PTHR31005:SF8">
    <property type="entry name" value="DUF4139 DOMAIN-CONTAINING PROTEIN"/>
    <property type="match status" value="1"/>
</dbReference>
<sequence>MPTENPSIQPPAFDEISELKLVSEKNSKIISISVYSGRAEVTRLFKFGVKTGQNQVEVVGLPSAMDQQSFRVEGRGSATIHDVTIAYIPLTPKSTTSEKLTEPESSLTKTTKALLRAEMALKALESYLGSLNSQHTDVSKLQTIVTNYDETAEKLDDKITELRARKIKLESEIKDEKKALDGPRPNEKLALKATIGVFADHEGDVEIALIYAVSNATWTAAYDIRVDMDTKDKPVDLIYKGAITQNTGEDWTDVPIALETAAPTFGLGIPTLSPWTLSVYSQPFGKHKPYSNMSKHRGGGGALMPAGMGGAQEEYPQLQAQAYSVSLDMGFGSGESEMQHRSLQVSSKGNITATFTVPGLMTIPSDNVAHNVTIAQLELDATMEWVSVPKLDAKVHLKAIVKNASEYTLLSGPGSVYVDGSFIARTDVPAVSPEETFDCPLGLDPSVRVTYAPLSKKATQSGFMTKTRIQNFTQRINIHNTKSSTIGNIKIFDQVPVSEDSVITAKLISPSLQVLDSNGDTAAGLSALSRPGGGVKNKLGVHVPAPISISQGITVQWDGADEAASDSDALELGKNGKLVWNCAIPAQGKINLSLQWEVSAPLRTAIVGL</sequence>
<dbReference type="Proteomes" id="UP000307440">
    <property type="component" value="Unassembled WGS sequence"/>
</dbReference>
<keyword evidence="1" id="KW-0175">Coiled coil</keyword>
<protein>
    <submittedName>
        <fullName evidence="4">Mucoidy inhibitor A</fullName>
    </submittedName>
</protein>
<feature type="coiled-coil region" evidence="1">
    <location>
        <begin position="145"/>
        <end position="179"/>
    </location>
</feature>
<evidence type="ECO:0000256" key="1">
    <source>
        <dbReference type="SAM" id="Coils"/>
    </source>
</evidence>
<name>A0A5C3KR62_COPMA</name>
<evidence type="ECO:0000259" key="2">
    <source>
        <dbReference type="Pfam" id="PF13598"/>
    </source>
</evidence>
<dbReference type="OrthoDB" id="10068793at2759"/>
<dbReference type="Pfam" id="PF13600">
    <property type="entry name" value="DUF4140"/>
    <property type="match status" value="1"/>
</dbReference>
<evidence type="ECO:0000259" key="3">
    <source>
        <dbReference type="Pfam" id="PF13600"/>
    </source>
</evidence>
<keyword evidence="5" id="KW-1185">Reference proteome</keyword>
<organism evidence="4 5">
    <name type="scientific">Coprinopsis marcescibilis</name>
    <name type="common">Agaric fungus</name>
    <name type="synonym">Psathyrella marcescibilis</name>
    <dbReference type="NCBI Taxonomy" id="230819"/>
    <lineage>
        <taxon>Eukaryota</taxon>
        <taxon>Fungi</taxon>
        <taxon>Dikarya</taxon>
        <taxon>Basidiomycota</taxon>
        <taxon>Agaricomycotina</taxon>
        <taxon>Agaricomycetes</taxon>
        <taxon>Agaricomycetidae</taxon>
        <taxon>Agaricales</taxon>
        <taxon>Agaricineae</taxon>
        <taxon>Psathyrellaceae</taxon>
        <taxon>Coprinopsis</taxon>
    </lineage>
</organism>